<sequence length="312" mass="36725">MDRGKGYNKGLGWERRNHSAGQRDFPIHWHKMDRGKWQSDFDNEVYENITGTEEPNEPTRMMMKIYQEPKGGSFSPKVLKASETLRTQRRLLMVLVTLLVLVFMFLIILTSLMFIYYSKVSRQLQQEHEEKANLLTQITTIKQALDEDKANLLTQITTVKQTLDSRISDAKNSMKQDLLQTIQKERPRCDSGWKAFDGSCYYIVTTEKNWVDAQAICKTMNSDLVIVNSEREKNFIEGLTDNSYFWIGLRRDNKDKNEWRWVDGAYYYPPERFWKKGEPNNTDGKEDCVHMSYGKWNDIFCTHQHKAICEKN</sequence>
<reference evidence="5" key="2">
    <citation type="submission" date="2021-03" db="UniProtKB">
        <authorList>
            <consortium name="Ensembl"/>
        </authorList>
    </citation>
    <scope>IDENTIFICATION</scope>
</reference>
<dbReference type="InterPro" id="IPR050111">
    <property type="entry name" value="C-type_lectin/snaclec_domain"/>
</dbReference>
<evidence type="ECO:0000256" key="2">
    <source>
        <dbReference type="ARBA" id="ARBA00023157"/>
    </source>
</evidence>
<keyword evidence="3" id="KW-0812">Transmembrane</keyword>
<dbReference type="PANTHER" id="PTHR22803">
    <property type="entry name" value="MANNOSE, PHOSPHOLIPASE, LECTIN RECEPTOR RELATED"/>
    <property type="match status" value="1"/>
</dbReference>
<dbReference type="PROSITE" id="PS00615">
    <property type="entry name" value="C_TYPE_LECTIN_1"/>
    <property type="match status" value="1"/>
</dbReference>
<keyword evidence="3" id="KW-0472">Membrane</keyword>
<evidence type="ECO:0000256" key="1">
    <source>
        <dbReference type="ARBA" id="ARBA00022734"/>
    </source>
</evidence>
<dbReference type="SMART" id="SM00034">
    <property type="entry name" value="CLECT"/>
    <property type="match status" value="1"/>
</dbReference>
<dbReference type="InterPro" id="IPR016186">
    <property type="entry name" value="C-type_lectin-like/link_sf"/>
</dbReference>
<keyword evidence="3" id="KW-1133">Transmembrane helix</keyword>
<dbReference type="SUPFAM" id="SSF56436">
    <property type="entry name" value="C-type lectin-like"/>
    <property type="match status" value="1"/>
</dbReference>
<evidence type="ECO:0000259" key="4">
    <source>
        <dbReference type="PROSITE" id="PS50041"/>
    </source>
</evidence>
<dbReference type="PROSITE" id="PS50041">
    <property type="entry name" value="C_TYPE_LECTIN_2"/>
    <property type="match status" value="1"/>
</dbReference>
<evidence type="ECO:0000256" key="3">
    <source>
        <dbReference type="SAM" id="Phobius"/>
    </source>
</evidence>
<name>A0A803KD68_XENTR</name>
<protein>
    <recommendedName>
        <fullName evidence="4">C-type lectin domain-containing protein</fullName>
    </recommendedName>
</protein>
<dbReference type="InterPro" id="IPR018378">
    <property type="entry name" value="C-type_lectin_CS"/>
</dbReference>
<dbReference type="Gene3D" id="3.10.100.10">
    <property type="entry name" value="Mannose-Binding Protein A, subunit A"/>
    <property type="match status" value="1"/>
</dbReference>
<dbReference type="Ensembl" id="ENSXETT00000105598">
    <property type="protein sequence ID" value="ENSXETP00000118184"/>
    <property type="gene ID" value="ENSXETG00000046653"/>
</dbReference>
<dbReference type="GeneTree" id="ENSGT00940000164508"/>
<dbReference type="GO" id="GO:0030246">
    <property type="term" value="F:carbohydrate binding"/>
    <property type="evidence" value="ECO:0007669"/>
    <property type="project" value="UniProtKB-KW"/>
</dbReference>
<feature type="domain" description="C-type lectin" evidence="4">
    <location>
        <begin position="196"/>
        <end position="310"/>
    </location>
</feature>
<keyword evidence="1" id="KW-0430">Lectin</keyword>
<evidence type="ECO:0000313" key="5">
    <source>
        <dbReference type="Ensembl" id="ENSXETP00000118184"/>
    </source>
</evidence>
<proteinExistence type="predicted"/>
<reference evidence="5" key="1">
    <citation type="journal article" date="2010" name="Science">
        <title>The genome of the Western clawed frog Xenopus tropicalis.</title>
        <authorList>
            <person name="Hellsten U."/>
            <person name="Harland R.M."/>
            <person name="Gilchrist M.J."/>
            <person name="Hendrix D."/>
            <person name="Jurka J."/>
            <person name="Kapitonov V."/>
            <person name="Ovcharenko I."/>
            <person name="Putnam N.H."/>
            <person name="Shu S."/>
            <person name="Taher L."/>
            <person name="Blitz I.L."/>
            <person name="Blumberg B."/>
            <person name="Dichmann D.S."/>
            <person name="Dubchak I."/>
            <person name="Amaya E."/>
            <person name="Detter J.C."/>
            <person name="Fletcher R."/>
            <person name="Gerhard D.S."/>
            <person name="Goodstein D."/>
            <person name="Graves T."/>
            <person name="Grigoriev I.V."/>
            <person name="Grimwood J."/>
            <person name="Kawashima T."/>
            <person name="Lindquist E."/>
            <person name="Lucas S.M."/>
            <person name="Mead P.E."/>
            <person name="Mitros T."/>
            <person name="Ogino H."/>
            <person name="Ohta Y."/>
            <person name="Poliakov A.V."/>
            <person name="Pollet N."/>
            <person name="Robert J."/>
            <person name="Salamov A."/>
            <person name="Sater A.K."/>
            <person name="Schmutz J."/>
            <person name="Terry A."/>
            <person name="Vize P.D."/>
            <person name="Warren W.C."/>
            <person name="Wells D."/>
            <person name="Wills A."/>
            <person name="Wilson R.K."/>
            <person name="Zimmerman L.B."/>
            <person name="Zorn A.M."/>
            <person name="Grainger R."/>
            <person name="Grammer T."/>
            <person name="Khokha M.K."/>
            <person name="Richardson P.M."/>
            <person name="Rokhsar D.S."/>
        </authorList>
    </citation>
    <scope>NUCLEOTIDE SEQUENCE [LARGE SCALE GENOMIC DNA]</scope>
    <source>
        <strain evidence="5">Nigerian</strain>
    </source>
</reference>
<accession>A0A803KD68</accession>
<dbReference type="CDD" id="cd03590">
    <property type="entry name" value="CLECT_DC-SIGN_like"/>
    <property type="match status" value="1"/>
</dbReference>
<keyword evidence="2" id="KW-1015">Disulfide bond</keyword>
<dbReference type="InterPro" id="IPR033989">
    <property type="entry name" value="CD209-like_CTLD"/>
</dbReference>
<dbReference type="InterPro" id="IPR016187">
    <property type="entry name" value="CTDL_fold"/>
</dbReference>
<dbReference type="Pfam" id="PF00059">
    <property type="entry name" value="Lectin_C"/>
    <property type="match status" value="1"/>
</dbReference>
<dbReference type="AlphaFoldDB" id="A0A803KD68"/>
<organism evidence="5">
    <name type="scientific">Xenopus tropicalis</name>
    <name type="common">Western clawed frog</name>
    <name type="synonym">Silurana tropicalis</name>
    <dbReference type="NCBI Taxonomy" id="8364"/>
    <lineage>
        <taxon>Eukaryota</taxon>
        <taxon>Metazoa</taxon>
        <taxon>Chordata</taxon>
        <taxon>Craniata</taxon>
        <taxon>Vertebrata</taxon>
        <taxon>Euteleostomi</taxon>
        <taxon>Amphibia</taxon>
        <taxon>Batrachia</taxon>
        <taxon>Anura</taxon>
        <taxon>Pipoidea</taxon>
        <taxon>Pipidae</taxon>
        <taxon>Xenopodinae</taxon>
        <taxon>Xenopus</taxon>
        <taxon>Silurana</taxon>
    </lineage>
</organism>
<feature type="transmembrane region" description="Helical" evidence="3">
    <location>
        <begin position="91"/>
        <end position="117"/>
    </location>
</feature>
<dbReference type="InterPro" id="IPR001304">
    <property type="entry name" value="C-type_lectin-like"/>
</dbReference>